<feature type="domain" description="Acyl-CoA dehydrogenase/oxidase C-terminal" evidence="9">
    <location>
        <begin position="254"/>
        <end position="409"/>
    </location>
</feature>
<comment type="pathway">
    <text evidence="2">Amino-acid degradation; L-valine degradation.</text>
</comment>
<evidence type="ECO:0000256" key="8">
    <source>
        <dbReference type="RuleBase" id="RU362125"/>
    </source>
</evidence>
<accession>A0A1H7IKX0</accession>
<organism evidence="12 13">
    <name type="scientific">Bosea lupini</name>
    <dbReference type="NCBI Taxonomy" id="1036779"/>
    <lineage>
        <taxon>Bacteria</taxon>
        <taxon>Pseudomonadati</taxon>
        <taxon>Pseudomonadota</taxon>
        <taxon>Alphaproteobacteria</taxon>
        <taxon>Hyphomicrobiales</taxon>
        <taxon>Boseaceae</taxon>
        <taxon>Bosea</taxon>
    </lineage>
</organism>
<comment type="cofactor">
    <cofactor evidence="1 8">
        <name>FAD</name>
        <dbReference type="ChEBI" id="CHEBI:57692"/>
    </cofactor>
</comment>
<dbReference type="InterPro" id="IPR013786">
    <property type="entry name" value="AcylCoA_DH/ox_N"/>
</dbReference>
<reference evidence="13" key="1">
    <citation type="submission" date="2016-10" db="EMBL/GenBank/DDBJ databases">
        <authorList>
            <person name="Varghese N."/>
            <person name="Submissions S."/>
        </authorList>
    </citation>
    <scope>NUCLEOTIDE SEQUENCE [LARGE SCALE GENOMIC DNA]</scope>
    <source>
        <strain evidence="13">LMG 26383,CCUG 61248,R- 45681</strain>
    </source>
</reference>
<name>A0A1H7IKX0_9HYPH</name>
<dbReference type="InterPro" id="IPR037069">
    <property type="entry name" value="AcylCoA_DH/ox_N_sf"/>
</dbReference>
<dbReference type="GO" id="GO:0008470">
    <property type="term" value="F:3-methylbutanoyl-CoA dehydrogenase activity"/>
    <property type="evidence" value="ECO:0007669"/>
    <property type="project" value="TreeGrafter"/>
</dbReference>
<dbReference type="Gene3D" id="1.20.140.10">
    <property type="entry name" value="Butyryl-CoA Dehydrogenase, subunit A, domain 3"/>
    <property type="match status" value="1"/>
</dbReference>
<dbReference type="InterPro" id="IPR009100">
    <property type="entry name" value="AcylCoA_DH/oxidase_NM_dom_sf"/>
</dbReference>
<keyword evidence="5 8" id="KW-0285">Flavoprotein</keyword>
<evidence type="ECO:0000313" key="13">
    <source>
        <dbReference type="Proteomes" id="UP000199664"/>
    </source>
</evidence>
<keyword evidence="6 8" id="KW-0274">FAD</keyword>
<dbReference type="InterPro" id="IPR006089">
    <property type="entry name" value="Acyl-CoA_DH_CS"/>
</dbReference>
<evidence type="ECO:0000256" key="4">
    <source>
        <dbReference type="ARBA" id="ARBA00022456"/>
    </source>
</evidence>
<dbReference type="EMBL" id="FOAN01000001">
    <property type="protein sequence ID" value="SEK62377.1"/>
    <property type="molecule type" value="Genomic_DNA"/>
</dbReference>
<dbReference type="InterPro" id="IPR046373">
    <property type="entry name" value="Acyl-CoA_Oxase/DH_mid-dom_sf"/>
</dbReference>
<evidence type="ECO:0000256" key="2">
    <source>
        <dbReference type="ARBA" id="ARBA00005109"/>
    </source>
</evidence>
<dbReference type="Gene3D" id="2.40.110.10">
    <property type="entry name" value="Butyryl-CoA Dehydrogenase, subunit A, domain 2"/>
    <property type="match status" value="1"/>
</dbReference>
<keyword evidence="13" id="KW-1185">Reference proteome</keyword>
<dbReference type="Pfam" id="PF02770">
    <property type="entry name" value="Acyl-CoA_dh_M"/>
    <property type="match status" value="1"/>
</dbReference>
<sequence>MPAPLRDEAREEIDVNAVTGSNRANAFGLDEEQNAILDGADRYARAELYPLSRRMDDEEWWPDEAFRQIGANGFLGATIPEQYGGAGLDLLQAGLVLQGFSRWNHAMALSVVAHDNLCANNIYRNGNEEQRRRYLPDLCSGKTIGALGLTEPGAGSDALGSMRTTARREGDHYILDGSKIYITNGPVADVLLVYAKTDKERGAHGISAFIVEKGFPGFKVAQKLVKMGYRGSQTAELLFEDCRVPAANLVGAENQGVAIVMSGLDLERAMISPLCLGVAERALDLSIDYARTRKQFGKPIGAFQMVQSMLAEMYVLVETMRSFTYRTLAEAAPLEVGGGGRGDIHRLTAASVMYAAQACHDVLDKAVQVHGGAGYIWESEINRLFRSTKLLEIGAGTTEVRKMIIAGELLKGMDRHG</sequence>
<evidence type="ECO:0000256" key="6">
    <source>
        <dbReference type="ARBA" id="ARBA00022827"/>
    </source>
</evidence>
<dbReference type="FunFam" id="1.10.540.10:FF:000026">
    <property type="entry name" value="Acyl-CoA dehydrogenase medium chain"/>
    <property type="match status" value="1"/>
</dbReference>
<comment type="similarity">
    <text evidence="3 8">Belongs to the acyl-CoA dehydrogenase family.</text>
</comment>
<dbReference type="PANTHER" id="PTHR43884">
    <property type="entry name" value="ACYL-COA DEHYDROGENASE"/>
    <property type="match status" value="1"/>
</dbReference>
<dbReference type="RefSeq" id="WP_091830275.1">
    <property type="nucleotide sequence ID" value="NZ_FOAN01000001.1"/>
</dbReference>
<evidence type="ECO:0000259" key="9">
    <source>
        <dbReference type="Pfam" id="PF00441"/>
    </source>
</evidence>
<proteinExistence type="inferred from homology"/>
<dbReference type="Pfam" id="PF02771">
    <property type="entry name" value="Acyl-CoA_dh_N"/>
    <property type="match status" value="1"/>
</dbReference>
<evidence type="ECO:0000259" key="10">
    <source>
        <dbReference type="Pfam" id="PF02770"/>
    </source>
</evidence>
<dbReference type="SUPFAM" id="SSF56645">
    <property type="entry name" value="Acyl-CoA dehydrogenase NM domain-like"/>
    <property type="match status" value="1"/>
</dbReference>
<evidence type="ECO:0000259" key="11">
    <source>
        <dbReference type="Pfam" id="PF02771"/>
    </source>
</evidence>
<protein>
    <submittedName>
        <fullName evidence="12">Isovaleryl-CoA dehydrogenase</fullName>
    </submittedName>
</protein>
<dbReference type="AlphaFoldDB" id="A0A1H7IKX0"/>
<dbReference type="PANTHER" id="PTHR43884:SF12">
    <property type="entry name" value="ISOVALERYL-COA DEHYDROGENASE, MITOCHONDRIAL-RELATED"/>
    <property type="match status" value="1"/>
</dbReference>
<evidence type="ECO:0000256" key="7">
    <source>
        <dbReference type="ARBA" id="ARBA00023002"/>
    </source>
</evidence>
<evidence type="ECO:0000313" key="12">
    <source>
        <dbReference type="EMBL" id="SEK62377.1"/>
    </source>
</evidence>
<dbReference type="InterPro" id="IPR006091">
    <property type="entry name" value="Acyl-CoA_Oxase/DH_mid-dom"/>
</dbReference>
<dbReference type="OrthoDB" id="9775090at2"/>
<dbReference type="Pfam" id="PF00441">
    <property type="entry name" value="Acyl-CoA_dh_1"/>
    <property type="match status" value="1"/>
</dbReference>
<keyword evidence="4" id="KW-0101">Branched-chain amino acid catabolism</keyword>
<dbReference type="InterPro" id="IPR009075">
    <property type="entry name" value="AcylCo_DH/oxidase_C"/>
</dbReference>
<dbReference type="GO" id="GO:0006552">
    <property type="term" value="P:L-leucine catabolic process"/>
    <property type="evidence" value="ECO:0007669"/>
    <property type="project" value="TreeGrafter"/>
</dbReference>
<dbReference type="Proteomes" id="UP000199664">
    <property type="component" value="Unassembled WGS sequence"/>
</dbReference>
<dbReference type="InterPro" id="IPR036250">
    <property type="entry name" value="AcylCo_DH-like_C"/>
</dbReference>
<keyword evidence="7 8" id="KW-0560">Oxidoreductase</keyword>
<dbReference type="STRING" id="1036779.SAMN04515666_101999"/>
<gene>
    <name evidence="12" type="ORF">SAMN04515666_101999</name>
</gene>
<feature type="domain" description="Acyl-CoA oxidase/dehydrogenase middle" evidence="10">
    <location>
        <begin position="146"/>
        <end position="242"/>
    </location>
</feature>
<dbReference type="PIRSF" id="PIRSF016578">
    <property type="entry name" value="HsaA"/>
    <property type="match status" value="1"/>
</dbReference>
<dbReference type="Gene3D" id="1.10.540.10">
    <property type="entry name" value="Acyl-CoA dehydrogenase/oxidase, N-terminal domain"/>
    <property type="match status" value="1"/>
</dbReference>
<dbReference type="FunFam" id="1.20.140.10:FF:000001">
    <property type="entry name" value="Acyl-CoA dehydrogenase"/>
    <property type="match status" value="1"/>
</dbReference>
<dbReference type="FunFam" id="2.40.110.10:FF:000001">
    <property type="entry name" value="Acyl-CoA dehydrogenase, mitochondrial"/>
    <property type="match status" value="1"/>
</dbReference>
<dbReference type="SUPFAM" id="SSF47203">
    <property type="entry name" value="Acyl-CoA dehydrogenase C-terminal domain-like"/>
    <property type="match status" value="1"/>
</dbReference>
<feature type="domain" description="Acyl-CoA dehydrogenase/oxidase N-terminal" evidence="11">
    <location>
        <begin position="31"/>
        <end position="142"/>
    </location>
</feature>
<evidence type="ECO:0000256" key="5">
    <source>
        <dbReference type="ARBA" id="ARBA00022630"/>
    </source>
</evidence>
<evidence type="ECO:0000256" key="3">
    <source>
        <dbReference type="ARBA" id="ARBA00009347"/>
    </source>
</evidence>
<dbReference type="GO" id="GO:0050660">
    <property type="term" value="F:flavin adenine dinucleotide binding"/>
    <property type="evidence" value="ECO:0007669"/>
    <property type="project" value="InterPro"/>
</dbReference>
<dbReference type="PROSITE" id="PS00072">
    <property type="entry name" value="ACYL_COA_DH_1"/>
    <property type="match status" value="1"/>
</dbReference>
<evidence type="ECO:0000256" key="1">
    <source>
        <dbReference type="ARBA" id="ARBA00001974"/>
    </source>
</evidence>